<dbReference type="EMBL" id="JARKIB010000005">
    <property type="protein sequence ID" value="KAJ7779746.1"/>
    <property type="molecule type" value="Genomic_DNA"/>
</dbReference>
<keyword evidence="2" id="KW-1185">Reference proteome</keyword>
<evidence type="ECO:0000313" key="1">
    <source>
        <dbReference type="EMBL" id="KAJ7779746.1"/>
    </source>
</evidence>
<dbReference type="Proteomes" id="UP001215598">
    <property type="component" value="Unassembled WGS sequence"/>
</dbReference>
<name>A0AAD7NXW9_9AGAR</name>
<accession>A0AAD7NXW9</accession>
<dbReference type="AlphaFoldDB" id="A0AAD7NXW9"/>
<gene>
    <name evidence="1" type="ORF">B0H16DRAFT_1448193</name>
</gene>
<proteinExistence type="predicted"/>
<evidence type="ECO:0000313" key="2">
    <source>
        <dbReference type="Proteomes" id="UP001215598"/>
    </source>
</evidence>
<reference evidence="1" key="1">
    <citation type="submission" date="2023-03" db="EMBL/GenBank/DDBJ databases">
        <title>Massive genome expansion in bonnet fungi (Mycena s.s.) driven by repeated elements and novel gene families across ecological guilds.</title>
        <authorList>
            <consortium name="Lawrence Berkeley National Laboratory"/>
            <person name="Harder C.B."/>
            <person name="Miyauchi S."/>
            <person name="Viragh M."/>
            <person name="Kuo A."/>
            <person name="Thoen E."/>
            <person name="Andreopoulos B."/>
            <person name="Lu D."/>
            <person name="Skrede I."/>
            <person name="Drula E."/>
            <person name="Henrissat B."/>
            <person name="Morin E."/>
            <person name="Kohler A."/>
            <person name="Barry K."/>
            <person name="LaButti K."/>
            <person name="Morin E."/>
            <person name="Salamov A."/>
            <person name="Lipzen A."/>
            <person name="Mereny Z."/>
            <person name="Hegedus B."/>
            <person name="Baldrian P."/>
            <person name="Stursova M."/>
            <person name="Weitz H."/>
            <person name="Taylor A."/>
            <person name="Grigoriev I.V."/>
            <person name="Nagy L.G."/>
            <person name="Martin F."/>
            <person name="Kauserud H."/>
        </authorList>
    </citation>
    <scope>NUCLEOTIDE SEQUENCE</scope>
    <source>
        <strain evidence="1">CBHHK182m</strain>
    </source>
</reference>
<protein>
    <submittedName>
        <fullName evidence="1">Uncharacterized protein</fullName>
    </submittedName>
</protein>
<sequence>MTYSTLQRPERLPASYSEFSPNAIMAIKGSERAVENLPERHTLGTVKTDREGVDIENTAPLQHQSTYFYVYEAANDDAGLKYAVDLDVIKARSQISGSDSSFKSRSAAFKESLLHRDASCIFTDGPFHKGDEWFDLIVENRPQTAGPDEDVSELTTVDDRRNGMLLGLEAHVVTESRKVVVGRSSTGGGRGGALSRPWTCLYTRRELAWTRGWSSR</sequence>
<comment type="caution">
    <text evidence="1">The sequence shown here is derived from an EMBL/GenBank/DDBJ whole genome shotgun (WGS) entry which is preliminary data.</text>
</comment>
<organism evidence="1 2">
    <name type="scientific">Mycena metata</name>
    <dbReference type="NCBI Taxonomy" id="1033252"/>
    <lineage>
        <taxon>Eukaryota</taxon>
        <taxon>Fungi</taxon>
        <taxon>Dikarya</taxon>
        <taxon>Basidiomycota</taxon>
        <taxon>Agaricomycotina</taxon>
        <taxon>Agaricomycetes</taxon>
        <taxon>Agaricomycetidae</taxon>
        <taxon>Agaricales</taxon>
        <taxon>Marasmiineae</taxon>
        <taxon>Mycenaceae</taxon>
        <taxon>Mycena</taxon>
    </lineage>
</organism>